<dbReference type="GO" id="GO:0045004">
    <property type="term" value="P:DNA replication proofreading"/>
    <property type="evidence" value="ECO:0007669"/>
    <property type="project" value="TreeGrafter"/>
</dbReference>
<keyword evidence="3" id="KW-0808">Transferase</keyword>
<dbReference type="InterPro" id="IPR050240">
    <property type="entry name" value="DNA_pol_type-B"/>
</dbReference>
<comment type="similarity">
    <text evidence="1">Belongs to the DNA polymerase type-B family.</text>
</comment>
<dbReference type="InterPro" id="IPR001878">
    <property type="entry name" value="Znf_CCHC"/>
</dbReference>
<feature type="domain" description="CCHC-type" evidence="8">
    <location>
        <begin position="1297"/>
        <end position="1314"/>
    </location>
</feature>
<dbReference type="GO" id="GO:0006297">
    <property type="term" value="P:nucleotide-excision repair, DNA gap filling"/>
    <property type="evidence" value="ECO:0007669"/>
    <property type="project" value="TreeGrafter"/>
</dbReference>
<evidence type="ECO:0000259" key="8">
    <source>
        <dbReference type="PROSITE" id="PS50158"/>
    </source>
</evidence>
<dbReference type="SUPFAM" id="SSF53098">
    <property type="entry name" value="Ribonuclease H-like"/>
    <property type="match status" value="1"/>
</dbReference>
<evidence type="ECO:0000256" key="4">
    <source>
        <dbReference type="ARBA" id="ARBA00022695"/>
    </source>
</evidence>
<dbReference type="GO" id="GO:0003677">
    <property type="term" value="F:DNA binding"/>
    <property type="evidence" value="ECO:0007669"/>
    <property type="project" value="UniProtKB-KW"/>
</dbReference>
<dbReference type="Gene3D" id="3.30.342.10">
    <property type="entry name" value="DNA Polymerase, chain B, domain 1"/>
    <property type="match status" value="1"/>
</dbReference>
<dbReference type="PROSITE" id="PS50158">
    <property type="entry name" value="ZF_CCHC"/>
    <property type="match status" value="1"/>
</dbReference>
<dbReference type="EMBL" id="MN739162">
    <property type="protein sequence ID" value="QHS91480.1"/>
    <property type="molecule type" value="Genomic_DNA"/>
</dbReference>
<dbReference type="Gene3D" id="3.90.1600.10">
    <property type="entry name" value="Palm domain of DNA polymerase"/>
    <property type="match status" value="1"/>
</dbReference>
<dbReference type="InterPro" id="IPR042087">
    <property type="entry name" value="DNA_pol_B_thumb"/>
</dbReference>
<evidence type="ECO:0000256" key="1">
    <source>
        <dbReference type="ARBA" id="ARBA00005755"/>
    </source>
</evidence>
<organism evidence="9">
    <name type="scientific">viral metagenome</name>
    <dbReference type="NCBI Taxonomy" id="1070528"/>
    <lineage>
        <taxon>unclassified sequences</taxon>
        <taxon>metagenomes</taxon>
        <taxon>organismal metagenomes</taxon>
    </lineage>
</organism>
<dbReference type="GO" id="GO:0043625">
    <property type="term" value="C:delta DNA polymerase complex"/>
    <property type="evidence" value="ECO:0007669"/>
    <property type="project" value="TreeGrafter"/>
</dbReference>
<dbReference type="PANTHER" id="PTHR10322:SF23">
    <property type="entry name" value="DNA POLYMERASE DELTA CATALYTIC SUBUNIT"/>
    <property type="match status" value="1"/>
</dbReference>
<dbReference type="GO" id="GO:0006287">
    <property type="term" value="P:base-excision repair, gap-filling"/>
    <property type="evidence" value="ECO:0007669"/>
    <property type="project" value="TreeGrafter"/>
</dbReference>
<name>A0A6C0BHB0_9ZZZZ</name>
<dbReference type="EC" id="2.7.7.7" evidence="2"/>
<dbReference type="SMART" id="SM00486">
    <property type="entry name" value="POLBc"/>
    <property type="match status" value="1"/>
</dbReference>
<evidence type="ECO:0000256" key="2">
    <source>
        <dbReference type="ARBA" id="ARBA00012417"/>
    </source>
</evidence>
<protein>
    <recommendedName>
        <fullName evidence="2">DNA-directed DNA polymerase</fullName>
        <ecNumber evidence="2">2.7.7.7</ecNumber>
    </recommendedName>
</protein>
<dbReference type="InterPro" id="IPR023211">
    <property type="entry name" value="DNA_pol_palm_dom_sf"/>
</dbReference>
<evidence type="ECO:0000256" key="6">
    <source>
        <dbReference type="ARBA" id="ARBA00023125"/>
    </source>
</evidence>
<sequence>MSSEDIVFQALEFIGKDSFEEFEINGEVRRKNKGYIVQVHGLTSDGKTVCANISGFQPYFYIEIPETHDSKQFRKDFKDAVKDSFQNQNHKKQINISEAKFKTMYDFTNDKEINVFQLCSESKSIWQKLKNLFLDKHCEPIDFYINKIAHKFSVYEANIDPMLRLFHARGISPSGWIHLKDAMPIDSEDPVADHYVEVDVSDVGSEAVVAAAPFKIISWDIECMSSHGDFPVPKKDYRKVAREVIEGKISIDEIYEELPIALGCKDTKHFSKIYLKQPLINLDKLNKEDTKNKIQAILKSTEKNEFKTDKLTAIFDKCLPAIEGDQSIQIGMVMWIQGKPVEKWIYVLGTCDPVSEGDDGVPVNTIPCRTEKQMYTAWLEKISEINADILIGYNIFGFDEKYVWDRMEELDMIEKGDKRENDTLGSVLGAYLSRVKKEKIHLKEQKLSSAAMGDNKFYIMEMHGRLQIDLLPFVRRNYNLQSYSLDSVSSHFMAGDLKGLEQQDQNIKIISKSTKGLRVGRWVVILDSENDKLSSKMEVIGLTDKEILLRTEQTVDEIKENGFPKFWCMVKDDVSPQDIFRLHRGSSSDRAIVAKYCLQDCDLVMDLFNKLEVLRTGQAMADVCCVPTGYIYMRGQGIKIESLIFKECKAEGRLIKVLPTQGFDEVVELGNEDDDSEASEEEEDSYEGAIVLPPKTGIYLDDPIATLDFASLYPSTIISENISHDTLVWVKDFLPDGSVIIKEGSDKYDNLPNLTYVNIEFDILKNDPLDDRKHPKKIKAGLRIARYVQLPNGQKGTIPKILMKLLAARKSTRKLIETEKDDFKKSLLDCQQNAYKITANSLYGQLGSKVFKVGHVVLAASTTAYGRKQLMYAKSVVEELYIPAVPPAGWKAKIIEEMKAASNERKQMKGSAAHLQAITAAGEEYLSSLSYRDLRTAQKGQQMLESSYFVDNNHGYNKWVKAGKPKSDLAEKETRCNATYVYGDTDSVFINFQVPAKGKEALQPVKDLAIESGQVCTQSLKAPHDFEYDKIMWPFCLLSKKRYVGNKYEDDLDKPSMTSMGIVMKRRDNAPIVKVIYGGVIDRILQKHDVIGAFHFVKTVAKELIDGKFGMTKLTITKSLRAEYANPERIAHKVLADRIAARDPGNKPTSSERIGYVYIATPKGQKTPTLQGDRIETPAFIRVNKLTPDYAYYIECQISKPIAQVFALVLEKLPGFKKHDLPAGLTEEKMVKKRQAVAERLLFGDLLRDWKNTQGGQKTIAALFGTKPTQLSTPKTTVKTEKIETPKVKLEEVKSERKCSKCKKPGHTKAKCPN</sequence>
<keyword evidence="4" id="KW-0548">Nucleotidyltransferase</keyword>
<dbReference type="PROSITE" id="PS00116">
    <property type="entry name" value="DNA_POLYMERASE_B"/>
    <property type="match status" value="1"/>
</dbReference>
<dbReference type="PRINTS" id="PR00106">
    <property type="entry name" value="DNAPOLB"/>
</dbReference>
<comment type="catalytic activity">
    <reaction evidence="7">
        <text>DNA(n) + a 2'-deoxyribonucleoside 5'-triphosphate = DNA(n+1) + diphosphate</text>
        <dbReference type="Rhea" id="RHEA:22508"/>
        <dbReference type="Rhea" id="RHEA-COMP:17339"/>
        <dbReference type="Rhea" id="RHEA-COMP:17340"/>
        <dbReference type="ChEBI" id="CHEBI:33019"/>
        <dbReference type="ChEBI" id="CHEBI:61560"/>
        <dbReference type="ChEBI" id="CHEBI:173112"/>
        <dbReference type="EC" id="2.7.7.7"/>
    </reaction>
</comment>
<dbReference type="InterPro" id="IPR006134">
    <property type="entry name" value="DNA-dir_DNA_pol_B_multi_dom"/>
</dbReference>
<evidence type="ECO:0000256" key="5">
    <source>
        <dbReference type="ARBA" id="ARBA00022932"/>
    </source>
</evidence>
<dbReference type="GO" id="GO:0008270">
    <property type="term" value="F:zinc ion binding"/>
    <property type="evidence" value="ECO:0007669"/>
    <property type="project" value="InterPro"/>
</dbReference>
<dbReference type="SMART" id="SM00343">
    <property type="entry name" value="ZnF_C2HC"/>
    <property type="match status" value="1"/>
</dbReference>
<dbReference type="GO" id="GO:0003887">
    <property type="term" value="F:DNA-directed DNA polymerase activity"/>
    <property type="evidence" value="ECO:0007669"/>
    <property type="project" value="UniProtKB-KW"/>
</dbReference>
<dbReference type="InterPro" id="IPR006172">
    <property type="entry name" value="DNA-dir_DNA_pol_B"/>
</dbReference>
<dbReference type="InterPro" id="IPR036397">
    <property type="entry name" value="RNaseH_sf"/>
</dbReference>
<dbReference type="PANTHER" id="PTHR10322">
    <property type="entry name" value="DNA POLYMERASE CATALYTIC SUBUNIT"/>
    <property type="match status" value="1"/>
</dbReference>
<reference evidence="9" key="1">
    <citation type="journal article" date="2020" name="Nature">
        <title>Giant virus diversity and host interactions through global metagenomics.</title>
        <authorList>
            <person name="Schulz F."/>
            <person name="Roux S."/>
            <person name="Paez-Espino D."/>
            <person name="Jungbluth S."/>
            <person name="Walsh D.A."/>
            <person name="Denef V.J."/>
            <person name="McMahon K.D."/>
            <person name="Konstantinidis K.T."/>
            <person name="Eloe-Fadrosh E.A."/>
            <person name="Kyrpides N.C."/>
            <person name="Woyke T."/>
        </authorList>
    </citation>
    <scope>NUCLEOTIDE SEQUENCE</scope>
    <source>
        <strain evidence="9">GVMAG-M-3300013006-15</strain>
    </source>
</reference>
<proteinExistence type="inferred from homology"/>
<dbReference type="InterPro" id="IPR012337">
    <property type="entry name" value="RNaseH-like_sf"/>
</dbReference>
<dbReference type="Gene3D" id="1.10.287.690">
    <property type="entry name" value="Helix hairpin bin"/>
    <property type="match status" value="1"/>
</dbReference>
<dbReference type="Pfam" id="PF00136">
    <property type="entry name" value="DNA_pol_B"/>
    <property type="match status" value="2"/>
</dbReference>
<evidence type="ECO:0000313" key="9">
    <source>
        <dbReference type="EMBL" id="QHS91480.1"/>
    </source>
</evidence>
<dbReference type="InterPro" id="IPR043502">
    <property type="entry name" value="DNA/RNA_pol_sf"/>
</dbReference>
<dbReference type="Pfam" id="PF03104">
    <property type="entry name" value="DNA_pol_B_exo1"/>
    <property type="match status" value="2"/>
</dbReference>
<evidence type="ECO:0000256" key="7">
    <source>
        <dbReference type="ARBA" id="ARBA00049244"/>
    </source>
</evidence>
<dbReference type="InterPro" id="IPR006133">
    <property type="entry name" value="DNA-dir_DNA_pol_B_exonuc"/>
</dbReference>
<accession>A0A6C0BHB0</accession>
<dbReference type="SUPFAM" id="SSF56672">
    <property type="entry name" value="DNA/RNA polymerases"/>
    <property type="match status" value="1"/>
</dbReference>
<dbReference type="Gene3D" id="3.30.420.10">
    <property type="entry name" value="Ribonuclease H-like superfamily/Ribonuclease H"/>
    <property type="match status" value="2"/>
</dbReference>
<keyword evidence="6" id="KW-0238">DNA-binding</keyword>
<dbReference type="GO" id="GO:0000166">
    <property type="term" value="F:nucleotide binding"/>
    <property type="evidence" value="ECO:0007669"/>
    <property type="project" value="InterPro"/>
</dbReference>
<dbReference type="Gene3D" id="1.10.132.60">
    <property type="entry name" value="DNA polymerase family B, C-terminal domain"/>
    <property type="match status" value="1"/>
</dbReference>
<evidence type="ECO:0000256" key="3">
    <source>
        <dbReference type="ARBA" id="ARBA00022679"/>
    </source>
</evidence>
<keyword evidence="5" id="KW-0239">DNA-directed DNA polymerase</keyword>
<dbReference type="InterPro" id="IPR017964">
    <property type="entry name" value="DNA-dir_DNA_pol_B_CS"/>
</dbReference>
<dbReference type="GO" id="GO:0008296">
    <property type="term" value="F:3'-5'-DNA exonuclease activity"/>
    <property type="evidence" value="ECO:0007669"/>
    <property type="project" value="TreeGrafter"/>
</dbReference>